<protein>
    <recommendedName>
        <fullName evidence="3">T9SS sorting signal type C domain-containing protein</fullName>
    </recommendedName>
</protein>
<name>A0ABU1YEK5_9FLAO</name>
<evidence type="ECO:0000313" key="1">
    <source>
        <dbReference type="EMBL" id="MDR7212676.1"/>
    </source>
</evidence>
<dbReference type="RefSeq" id="WP_310284434.1">
    <property type="nucleotide sequence ID" value="NZ_JAVDWQ010000030.1"/>
</dbReference>
<evidence type="ECO:0008006" key="3">
    <source>
        <dbReference type="Google" id="ProtNLM"/>
    </source>
</evidence>
<comment type="caution">
    <text evidence="1">The sequence shown here is derived from an EMBL/GenBank/DDBJ whole genome shotgun (WGS) entry which is preliminary data.</text>
</comment>
<proteinExistence type="predicted"/>
<gene>
    <name evidence="1" type="ORF">J2W48_004641</name>
</gene>
<organism evidence="1 2">
    <name type="scientific">Flavobacterium piscis</name>
    <dbReference type="NCBI Taxonomy" id="1114874"/>
    <lineage>
        <taxon>Bacteria</taxon>
        <taxon>Pseudomonadati</taxon>
        <taxon>Bacteroidota</taxon>
        <taxon>Flavobacteriia</taxon>
        <taxon>Flavobacteriales</taxon>
        <taxon>Flavobacteriaceae</taxon>
        <taxon>Flavobacterium</taxon>
    </lineage>
</organism>
<sequence>MIKKLPLIINLLFPKQNQNTPAIKTTKSFGNNIIWLCFTLLAFQMNFGQSCNVVKTGDFTGSVNTTNWSVQTAATGWHYSAAWAPNEVYIEADGVTNASLKQSLTGLVGSSLTVSFKIKGQNYSRLSTVNTTATLVIMVRGTTYLTVTNPGNNTVINNTTDIVTSNGATFTTSGFPLTVGANPAAPSSAINQGSITVTVPWNPATATTGDLEFVATTSTGGGDDWFLDDISVIATNPTSFNMTGTSVCAGTTATIGLNGSQLGVNYQLQIGGINTGAVVPGTGSAISFGNQTATGIYTVVATAGSTTCTTTMAGSVSISPNLPASISIAASPSGAICYGTSVTFTGTPTNGGTTPVYQWKLNGANVGTNATTYTNATLINGDVVTCVLTSNATPCLTGSPATSNAVTITTSGPTATGVTICAGGSGSLTSSYSCASTNTQTASGSGGTSKSTSYGGSGNTNISINFPALPVGAVVTNIATTITYTSNSPSWTNELRIQATPPASLGASQTDLQVSTSSSPGTITNTAFGTWGTASPVGTWLFRFRETFDDGVNPDANISNISIIVSYTIPGTLDWYTVPTGGTIVESGGTFNPINDAQVIAQGAPYSLLNNTNTPGTYTFYTACSSNPSCRTAVNFVINGSPTIAAILAPSALCSGGSLNPSAPTITANGSTVTASGWQLETTVGGGAYANLTVPYTVAFADNGKRIRYYATNSCGTGYSNVVAITINNVPAIATISSPAALCSGGSLNPSAPTVTANGSAVTASGWQLETTVGGNVFSNLALPYTVVFADNNKKIRYYATNGCGTVYSNEVTITVNSNPTTPTVGTITDITCGTSTGSIELAGLPNGNWTINQTGTAITSYNGNTTNYTVTGLAAGSYTFTVTNASECPSASTGLVAVTDVSSTTWNGSAWSNGTPSTTKSAIIASVTPNSPFTADLTACALTINPSVIATVPSGVTLTIINAVTTNGQLIFENNSGLVQDPAAAVNMNTGNIIYRRISSPMKNFDFSYWSSPVSGQTLLNLSPNTLSDKYMSYSGTGWKQEVASTKIMTPGTGYIIRTPKAGIWGNGENVIFPYAQPVQFRGIPNNGDISGQSVVPGNFYLIGNPYPSALDANEFLSDNTILNGTIYFWTHNTAIQQNGPKYIYVSDDYAAYNQLGGVAATSGGQEPLGYVAAGQSFFGSALSSGTIAFKNNMRVAGNNSQFFKPAKTSKSAKLEKHRLWLNMTNSGGAFKQTLIGYVTGATNEYEGDFDGRSFDGNSFIDFYSVNNANKFVIQGRALPFKESDKVPLGFRSTLAGDFTISIDKADGVLADQKVFLEDKQTNTIHELTQSDYTFTTAKGTFNDRFVVKYVNVTLGTGDFETADDGVEVIVKNKNTTISSEKENIDKVFIYDISGKQLYRKDKVSNGILTISNLNFAEQVLLVKIVLENGPTVTRKIIF</sequence>
<dbReference type="NCBIfam" id="NF033708">
    <property type="entry name" value="T9SS_Cterm_ChiA"/>
    <property type="match status" value="1"/>
</dbReference>
<evidence type="ECO:0000313" key="2">
    <source>
        <dbReference type="Proteomes" id="UP001269081"/>
    </source>
</evidence>
<dbReference type="Proteomes" id="UP001269081">
    <property type="component" value="Unassembled WGS sequence"/>
</dbReference>
<accession>A0ABU1YEK5</accession>
<dbReference type="EMBL" id="JAVDWQ010000030">
    <property type="protein sequence ID" value="MDR7212676.1"/>
    <property type="molecule type" value="Genomic_DNA"/>
</dbReference>
<keyword evidence="2" id="KW-1185">Reference proteome</keyword>
<reference evidence="1 2" key="1">
    <citation type="submission" date="2023-07" db="EMBL/GenBank/DDBJ databases">
        <title>Sorghum-associated microbial communities from plants grown in Nebraska, USA.</title>
        <authorList>
            <person name="Schachtman D."/>
        </authorList>
    </citation>
    <scope>NUCLEOTIDE SEQUENCE [LARGE SCALE GENOMIC DNA]</scope>
    <source>
        <strain evidence="1 2">4129</strain>
    </source>
</reference>